<keyword evidence="3 7" id="KW-0489">Methyltransferase</keyword>
<dbReference type="HAMAP" id="MF_01057">
    <property type="entry name" value="tRNA_methyltr_TrmB"/>
    <property type="match status" value="1"/>
</dbReference>
<reference evidence="8 9" key="1">
    <citation type="submission" date="2023-01" db="EMBL/GenBank/DDBJ databases">
        <title>Novel species of the genus Asticcacaulis isolated from rivers.</title>
        <authorList>
            <person name="Lu H."/>
        </authorList>
    </citation>
    <scope>NUCLEOTIDE SEQUENCE [LARGE SCALE GENOMIC DNA]</scope>
    <source>
        <strain evidence="8 9">BYS171W</strain>
    </source>
</reference>
<comment type="similarity">
    <text evidence="7">Belongs to the class I-like SAM-binding methyltransferase superfamily. TrmB family.</text>
</comment>
<keyword evidence="9" id="KW-1185">Reference proteome</keyword>
<comment type="function">
    <text evidence="2 7">Catalyzes the formation of N(7)-methylguanine at position 46 (m7G46) in tRNA.</text>
</comment>
<feature type="binding site" evidence="7">
    <location>
        <position position="144"/>
    </location>
    <ligand>
        <name>substrate</name>
    </ligand>
</feature>
<dbReference type="SUPFAM" id="SSF53335">
    <property type="entry name" value="S-adenosyl-L-methionine-dependent methyltransferases"/>
    <property type="match status" value="1"/>
</dbReference>
<sequence length="237" mass="26805">MTDETTPAAATTWGPMRSFGRIKSRTLKPRQADLFDTLLPEIEITDARIDAINTGERNGASELWLEIGFGGGEHLAAQAGRNPQALILGFEPFLNGVGSLLRHIEEQDLSNVRVMPGDARPVIDKLNAESVDKVFILFPDPWPKARHHKRRFIQTETLDALARVMKDGARLRFATDWADYADWTLERATAHPDFEWTAQTPAEWNVPPADHVTTRYEEKKLGDCAPVFLDFYRKPRI</sequence>
<dbReference type="InterPro" id="IPR029063">
    <property type="entry name" value="SAM-dependent_MTases_sf"/>
</dbReference>
<dbReference type="PROSITE" id="PS51625">
    <property type="entry name" value="SAM_MT_TRMB"/>
    <property type="match status" value="1"/>
</dbReference>
<dbReference type="PANTHER" id="PTHR23417:SF14">
    <property type="entry name" value="PENTACOTRIPEPTIDE-REPEAT REGION OF PRORP DOMAIN-CONTAINING PROTEIN"/>
    <property type="match status" value="1"/>
</dbReference>
<feature type="binding site" evidence="7">
    <location>
        <begin position="214"/>
        <end position="217"/>
    </location>
    <ligand>
        <name>substrate</name>
    </ligand>
</feature>
<dbReference type="RefSeq" id="WP_272747561.1">
    <property type="nucleotide sequence ID" value="NZ_JAQQKX010000004.1"/>
</dbReference>
<dbReference type="InterPro" id="IPR055361">
    <property type="entry name" value="tRNA_methyltr_TrmB_bact"/>
</dbReference>
<keyword evidence="5 7" id="KW-0949">S-adenosyl-L-methionine</keyword>
<dbReference type="InterPro" id="IPR003358">
    <property type="entry name" value="tRNA_(Gua-N-7)_MeTrfase_Trmb"/>
</dbReference>
<keyword evidence="4 7" id="KW-0808">Transferase</keyword>
<evidence type="ECO:0000256" key="1">
    <source>
        <dbReference type="ARBA" id="ARBA00000142"/>
    </source>
</evidence>
<evidence type="ECO:0000256" key="6">
    <source>
        <dbReference type="ARBA" id="ARBA00022694"/>
    </source>
</evidence>
<proteinExistence type="inferred from homology"/>
<comment type="caution">
    <text evidence="8">The sequence shown here is derived from an EMBL/GenBank/DDBJ whole genome shotgun (WGS) entry which is preliminary data.</text>
</comment>
<evidence type="ECO:0000256" key="5">
    <source>
        <dbReference type="ARBA" id="ARBA00022691"/>
    </source>
</evidence>
<name>A0ABT5HSQ0_9CAUL</name>
<evidence type="ECO:0000256" key="4">
    <source>
        <dbReference type="ARBA" id="ARBA00022679"/>
    </source>
</evidence>
<gene>
    <name evidence="7 8" type="primary">trmB</name>
    <name evidence="8" type="ORF">PQU92_07320</name>
</gene>
<keyword evidence="6 7" id="KW-0819">tRNA processing</keyword>
<feature type="binding site" evidence="7">
    <location>
        <position position="118"/>
    </location>
    <ligand>
        <name>S-adenosyl-L-methionine</name>
        <dbReference type="ChEBI" id="CHEBI:59789"/>
    </ligand>
</feature>
<dbReference type="GO" id="GO:0008176">
    <property type="term" value="F:tRNA (guanine(46)-N7)-methyltransferase activity"/>
    <property type="evidence" value="ECO:0007669"/>
    <property type="project" value="UniProtKB-EC"/>
</dbReference>
<dbReference type="EMBL" id="JAQQKX010000004">
    <property type="protein sequence ID" value="MDC7683081.1"/>
    <property type="molecule type" value="Genomic_DNA"/>
</dbReference>
<evidence type="ECO:0000256" key="3">
    <source>
        <dbReference type="ARBA" id="ARBA00022603"/>
    </source>
</evidence>
<feature type="binding site" evidence="7">
    <location>
        <position position="91"/>
    </location>
    <ligand>
        <name>S-adenosyl-L-methionine</name>
        <dbReference type="ChEBI" id="CHEBI:59789"/>
    </ligand>
</feature>
<feature type="binding site" evidence="7">
    <location>
        <position position="176"/>
    </location>
    <ligand>
        <name>substrate</name>
    </ligand>
</feature>
<protein>
    <recommendedName>
        <fullName evidence="7">tRNA (guanine-N(7)-)-methyltransferase</fullName>
        <ecNumber evidence="7">2.1.1.33</ecNumber>
    </recommendedName>
    <alternativeName>
        <fullName evidence="7">tRNA (guanine(46)-N(7))-methyltransferase</fullName>
    </alternativeName>
    <alternativeName>
        <fullName evidence="7">tRNA(m7G46)-methyltransferase</fullName>
    </alternativeName>
</protein>
<dbReference type="Pfam" id="PF02390">
    <property type="entry name" value="Methyltransf_4"/>
    <property type="match status" value="1"/>
</dbReference>
<comment type="caution">
    <text evidence="7">Lacks conserved residue(s) required for the propagation of feature annotation.</text>
</comment>
<evidence type="ECO:0000313" key="9">
    <source>
        <dbReference type="Proteomes" id="UP001214854"/>
    </source>
</evidence>
<evidence type="ECO:0000313" key="8">
    <source>
        <dbReference type="EMBL" id="MDC7683081.1"/>
    </source>
</evidence>
<comment type="catalytic activity">
    <reaction evidence="1 7">
        <text>guanosine(46) in tRNA + S-adenosyl-L-methionine = N(7)-methylguanosine(46) in tRNA + S-adenosyl-L-homocysteine</text>
        <dbReference type="Rhea" id="RHEA:42708"/>
        <dbReference type="Rhea" id="RHEA-COMP:10188"/>
        <dbReference type="Rhea" id="RHEA-COMP:10189"/>
        <dbReference type="ChEBI" id="CHEBI:57856"/>
        <dbReference type="ChEBI" id="CHEBI:59789"/>
        <dbReference type="ChEBI" id="CHEBI:74269"/>
        <dbReference type="ChEBI" id="CHEBI:74480"/>
        <dbReference type="EC" id="2.1.1.33"/>
    </reaction>
</comment>
<accession>A0ABT5HSQ0</accession>
<comment type="pathway">
    <text evidence="7">tRNA modification; N(7)-methylguanine-tRNA biosynthesis.</text>
</comment>
<feature type="binding site" evidence="7">
    <location>
        <position position="66"/>
    </location>
    <ligand>
        <name>S-adenosyl-L-methionine</name>
        <dbReference type="ChEBI" id="CHEBI:59789"/>
    </ligand>
</feature>
<organism evidence="8 9">
    <name type="scientific">Asticcacaulis aquaticus</name>
    <dbReference type="NCBI Taxonomy" id="2984212"/>
    <lineage>
        <taxon>Bacteria</taxon>
        <taxon>Pseudomonadati</taxon>
        <taxon>Pseudomonadota</taxon>
        <taxon>Alphaproteobacteria</taxon>
        <taxon>Caulobacterales</taxon>
        <taxon>Caulobacteraceae</taxon>
        <taxon>Asticcacaulis</taxon>
    </lineage>
</organism>
<dbReference type="Gene3D" id="3.40.50.150">
    <property type="entry name" value="Vaccinia Virus protein VP39"/>
    <property type="match status" value="1"/>
</dbReference>
<evidence type="ECO:0000256" key="7">
    <source>
        <dbReference type="HAMAP-Rule" id="MF_01057"/>
    </source>
</evidence>
<dbReference type="PANTHER" id="PTHR23417">
    <property type="entry name" value="3-DEOXY-D-MANNO-OCTULOSONIC-ACID TRANSFERASE/TRNA GUANINE-N 7 - -METHYLTRANSFERASE"/>
    <property type="match status" value="1"/>
</dbReference>
<dbReference type="NCBIfam" id="TIGR00091">
    <property type="entry name" value="tRNA (guanosine(46)-N7)-methyltransferase TrmB"/>
    <property type="match status" value="1"/>
</dbReference>
<dbReference type="Proteomes" id="UP001214854">
    <property type="component" value="Unassembled WGS sequence"/>
</dbReference>
<evidence type="ECO:0000256" key="2">
    <source>
        <dbReference type="ARBA" id="ARBA00003015"/>
    </source>
</evidence>
<dbReference type="EC" id="2.1.1.33" evidence="7"/>
<feature type="binding site" evidence="7">
    <location>
        <position position="140"/>
    </location>
    <ligand>
        <name>S-adenosyl-L-methionine</name>
        <dbReference type="ChEBI" id="CHEBI:59789"/>
    </ligand>
</feature>